<evidence type="ECO:0000313" key="2">
    <source>
        <dbReference type="Proteomes" id="UP001155604"/>
    </source>
</evidence>
<accession>A0A9X3AW55</accession>
<sequence length="81" mass="9242">MTKTDKYLIKLKSAKTLTWNELTGALKALGYKQVEGDGSRVKFDNGVPKELINMHKPHPSNELKAYALRQVRDKLTEWGKL</sequence>
<dbReference type="EMBL" id="JAMTCC010000064">
    <property type="protein sequence ID" value="MCT7947926.1"/>
    <property type="molecule type" value="Genomic_DNA"/>
</dbReference>
<organism evidence="1 2">
    <name type="scientific">Shewanella septentrionalis</name>
    <dbReference type="NCBI Taxonomy" id="2952223"/>
    <lineage>
        <taxon>Bacteria</taxon>
        <taxon>Pseudomonadati</taxon>
        <taxon>Pseudomonadota</taxon>
        <taxon>Gammaproteobacteria</taxon>
        <taxon>Alteromonadales</taxon>
        <taxon>Shewanellaceae</taxon>
        <taxon>Shewanella</taxon>
    </lineage>
</organism>
<evidence type="ECO:0000313" key="1">
    <source>
        <dbReference type="EMBL" id="MCT7947926.1"/>
    </source>
</evidence>
<dbReference type="AlphaFoldDB" id="A0A9X3AW55"/>
<dbReference type="GO" id="GO:0003729">
    <property type="term" value="F:mRNA binding"/>
    <property type="evidence" value="ECO:0007669"/>
    <property type="project" value="InterPro"/>
</dbReference>
<dbReference type="InterPro" id="IPR012933">
    <property type="entry name" value="HicA_mRNA_interferase"/>
</dbReference>
<keyword evidence="2" id="KW-1185">Reference proteome</keyword>
<reference evidence="1" key="1">
    <citation type="journal article" date="2023" name="Int. J. Syst. Evol. Microbiol.">
        <title>&lt;i&gt;Shewanella septentrionalis&lt;/i&gt; sp. nov. and &lt;i&gt;Shewanella holmiensis&lt;/i&gt; sp. nov., isolated from Baltic Sea water and sediments.</title>
        <authorList>
            <person name="Martin-Rodriguez A.J."/>
            <person name="Thorell K."/>
            <person name="Joffre E."/>
            <person name="Jensie-Markopoulos S."/>
            <person name="Moore E.R.B."/>
            <person name="Sjoling A."/>
        </authorList>
    </citation>
    <scope>NUCLEOTIDE SEQUENCE</scope>
    <source>
        <strain evidence="1">SP1W3</strain>
    </source>
</reference>
<protein>
    <submittedName>
        <fullName evidence="1">Type II toxin-antitoxin system HicA family toxin</fullName>
    </submittedName>
</protein>
<comment type="caution">
    <text evidence="1">The sequence shown here is derived from an EMBL/GenBank/DDBJ whole genome shotgun (WGS) entry which is preliminary data.</text>
</comment>
<dbReference type="Proteomes" id="UP001155604">
    <property type="component" value="Unassembled WGS sequence"/>
</dbReference>
<name>A0A9X3AW55_9GAMM</name>
<dbReference type="Pfam" id="PF07927">
    <property type="entry name" value="HicA_toxin"/>
    <property type="match status" value="1"/>
</dbReference>
<dbReference type="RefSeq" id="WP_012592978.1">
    <property type="nucleotide sequence ID" value="NZ_JAMTCC010000064.1"/>
</dbReference>
<dbReference type="SUPFAM" id="SSF54786">
    <property type="entry name" value="YcfA/nrd intein domain"/>
    <property type="match status" value="1"/>
</dbReference>
<proteinExistence type="predicted"/>
<gene>
    <name evidence="1" type="ORF">NE536_21505</name>
</gene>